<evidence type="ECO:0000313" key="2">
    <source>
        <dbReference type="WBParaSite" id="ALUE_0000994901-mRNA-1"/>
    </source>
</evidence>
<sequence>MGKERGMGAEEGTRSNKKMFGQVTAVRRDIDMAHCHAEMKRRRRLDAKKIYAFASLREAKIDERKHAFYCKRILDNGLRLSFGCMEMVFWGCQRVSASASGSVSRRRSDDQAFSAFLKLSRVRVFQFVAILKFKLELTLARNLN</sequence>
<protein>
    <submittedName>
        <fullName evidence="2">Rubrerythrin domain-containing protein</fullName>
    </submittedName>
</protein>
<keyword evidence="1" id="KW-1185">Reference proteome</keyword>
<accession>A0A0M3I146</accession>
<reference evidence="2" key="1">
    <citation type="submission" date="2017-02" db="UniProtKB">
        <authorList>
            <consortium name="WormBaseParasite"/>
        </authorList>
    </citation>
    <scope>IDENTIFICATION</scope>
</reference>
<dbReference type="Proteomes" id="UP000036681">
    <property type="component" value="Unplaced"/>
</dbReference>
<proteinExistence type="predicted"/>
<name>A0A0M3I146_ASCLU</name>
<evidence type="ECO:0000313" key="1">
    <source>
        <dbReference type="Proteomes" id="UP000036681"/>
    </source>
</evidence>
<dbReference type="WBParaSite" id="ALUE_0000994901-mRNA-1">
    <property type="protein sequence ID" value="ALUE_0000994901-mRNA-1"/>
    <property type="gene ID" value="ALUE_0000994901"/>
</dbReference>
<organism evidence="1 2">
    <name type="scientific">Ascaris lumbricoides</name>
    <name type="common">Giant roundworm</name>
    <dbReference type="NCBI Taxonomy" id="6252"/>
    <lineage>
        <taxon>Eukaryota</taxon>
        <taxon>Metazoa</taxon>
        <taxon>Ecdysozoa</taxon>
        <taxon>Nematoda</taxon>
        <taxon>Chromadorea</taxon>
        <taxon>Rhabditida</taxon>
        <taxon>Spirurina</taxon>
        <taxon>Ascaridomorpha</taxon>
        <taxon>Ascaridoidea</taxon>
        <taxon>Ascarididae</taxon>
        <taxon>Ascaris</taxon>
    </lineage>
</organism>
<dbReference type="AlphaFoldDB" id="A0A0M3I146"/>